<dbReference type="Gene3D" id="3.40.1110.10">
    <property type="entry name" value="Calcium-transporting ATPase, cytoplasmic domain N"/>
    <property type="match status" value="1"/>
</dbReference>
<dbReference type="GO" id="GO:0055070">
    <property type="term" value="P:copper ion homeostasis"/>
    <property type="evidence" value="ECO:0007669"/>
    <property type="project" value="TreeGrafter"/>
</dbReference>
<gene>
    <name evidence="2" type="ORF">F0Q45_27085</name>
</gene>
<dbReference type="SUPFAM" id="SSF81660">
    <property type="entry name" value="Metal cation-transporting ATPase, ATP-binding domain N"/>
    <property type="match status" value="1"/>
</dbReference>
<dbReference type="RefSeq" id="WP_149656710.1">
    <property type="nucleotide sequence ID" value="NZ_VTZN01000610.1"/>
</dbReference>
<dbReference type="GO" id="GO:0005507">
    <property type="term" value="F:copper ion binding"/>
    <property type="evidence" value="ECO:0007669"/>
    <property type="project" value="TreeGrafter"/>
</dbReference>
<evidence type="ECO:0000313" key="2">
    <source>
        <dbReference type="EMBL" id="KAA1238056.1"/>
    </source>
</evidence>
<proteinExistence type="predicted"/>
<feature type="non-terminal residue" evidence="2">
    <location>
        <position position="1"/>
    </location>
</feature>
<keyword evidence="3" id="KW-1185">Reference proteome</keyword>
<dbReference type="OrthoDB" id="7059309at2"/>
<dbReference type="PANTHER" id="PTHR43520:SF8">
    <property type="entry name" value="P-TYPE CU(+) TRANSPORTER"/>
    <property type="match status" value="1"/>
</dbReference>
<evidence type="ECO:0000256" key="1">
    <source>
        <dbReference type="ARBA" id="ARBA00022967"/>
    </source>
</evidence>
<sequence length="102" mass="10735">RERGLTIPAVTAFSNLAGHGVRAELDGHPVLVGRRKLLDEHALDLPDYLAAAATELEEQGRTAVFVGRDGHVVGVLAVADTVKDDAADMVGQLHAMGLQVAM</sequence>
<dbReference type="GO" id="GO:0016020">
    <property type="term" value="C:membrane"/>
    <property type="evidence" value="ECO:0007669"/>
    <property type="project" value="TreeGrafter"/>
</dbReference>
<keyword evidence="1" id="KW-1278">Translocase</keyword>
<dbReference type="Proteomes" id="UP000324701">
    <property type="component" value="Unassembled WGS sequence"/>
</dbReference>
<dbReference type="EMBL" id="VTZN01000610">
    <property type="protein sequence ID" value="KAA1238056.1"/>
    <property type="molecule type" value="Genomic_DNA"/>
</dbReference>
<accession>A0A5B1APH3</accession>
<dbReference type="GO" id="GO:0000166">
    <property type="term" value="F:nucleotide binding"/>
    <property type="evidence" value="ECO:0007669"/>
    <property type="project" value="InterPro"/>
</dbReference>
<protein>
    <submittedName>
        <fullName evidence="2">HAD family hydrolase</fullName>
    </submittedName>
</protein>
<dbReference type="GO" id="GO:0016787">
    <property type="term" value="F:hydrolase activity"/>
    <property type="evidence" value="ECO:0007669"/>
    <property type="project" value="UniProtKB-KW"/>
</dbReference>
<evidence type="ECO:0000313" key="3">
    <source>
        <dbReference type="Proteomes" id="UP000324701"/>
    </source>
</evidence>
<feature type="non-terminal residue" evidence="2">
    <location>
        <position position="102"/>
    </location>
</feature>
<dbReference type="InterPro" id="IPR023299">
    <property type="entry name" value="ATPase_P-typ_cyto_dom_N"/>
</dbReference>
<dbReference type="PANTHER" id="PTHR43520">
    <property type="entry name" value="ATP7, ISOFORM B"/>
    <property type="match status" value="1"/>
</dbReference>
<reference evidence="2 3" key="1">
    <citation type="submission" date="2019-09" db="EMBL/GenBank/DDBJ databases">
        <title>Report of infection by Mycobacterium simiae a patient suffering from pulmonary tuberculosis.</title>
        <authorList>
            <person name="Mohanty P.S."/>
            <person name="Bansal A.K."/>
            <person name="Singh H."/>
            <person name="Sharma S."/>
            <person name="Patil S.A."/>
            <person name="Upadhaya P."/>
            <person name="Singh P.K."/>
            <person name="Kumar D."/>
            <person name="Kumar S."/>
            <person name="Singh R.K."/>
            <person name="Chaudhary B."/>
        </authorList>
    </citation>
    <scope>NUCLEOTIDE SEQUENCE [LARGE SCALE GENOMIC DNA]</scope>
    <source>
        <strain evidence="2 3">JAL-560-SIM</strain>
    </source>
</reference>
<dbReference type="GO" id="GO:0043682">
    <property type="term" value="F:P-type divalent copper transporter activity"/>
    <property type="evidence" value="ECO:0007669"/>
    <property type="project" value="TreeGrafter"/>
</dbReference>
<dbReference type="AlphaFoldDB" id="A0A5B1APH3"/>
<keyword evidence="2" id="KW-0378">Hydrolase</keyword>
<comment type="caution">
    <text evidence="2">The sequence shown here is derived from an EMBL/GenBank/DDBJ whole genome shotgun (WGS) entry which is preliminary data.</text>
</comment>
<dbReference type="Pfam" id="PF00702">
    <property type="entry name" value="Hydrolase"/>
    <property type="match status" value="1"/>
</dbReference>
<organism evidence="2 3">
    <name type="scientific">Mycobacterium simiae</name>
    <name type="common">Mycobacterium habana</name>
    <dbReference type="NCBI Taxonomy" id="1784"/>
    <lineage>
        <taxon>Bacteria</taxon>
        <taxon>Bacillati</taxon>
        <taxon>Actinomycetota</taxon>
        <taxon>Actinomycetes</taxon>
        <taxon>Mycobacteriales</taxon>
        <taxon>Mycobacteriaceae</taxon>
        <taxon>Mycobacterium</taxon>
        <taxon>Mycobacterium simiae complex</taxon>
    </lineage>
</organism>
<name>A0A5B1APH3_MYCSI</name>